<organism evidence="6 7">
    <name type="scientific">Anaerobaca lacustris</name>
    <dbReference type="NCBI Taxonomy" id="3044600"/>
    <lineage>
        <taxon>Bacteria</taxon>
        <taxon>Pseudomonadati</taxon>
        <taxon>Planctomycetota</taxon>
        <taxon>Phycisphaerae</taxon>
        <taxon>Sedimentisphaerales</taxon>
        <taxon>Anaerobacaceae</taxon>
        <taxon>Anaerobaca</taxon>
    </lineage>
</organism>
<dbReference type="Pfam" id="PF13439">
    <property type="entry name" value="Glyco_transf_4"/>
    <property type="match status" value="1"/>
</dbReference>
<gene>
    <name evidence="6" type="ORF">QJ522_04120</name>
</gene>
<dbReference type="SUPFAM" id="SSF53756">
    <property type="entry name" value="UDP-Glycosyltransferase/glycogen phosphorylase"/>
    <property type="match status" value="1"/>
</dbReference>
<dbReference type="Proteomes" id="UP001431776">
    <property type="component" value="Unassembled WGS sequence"/>
</dbReference>
<dbReference type="InterPro" id="IPR028098">
    <property type="entry name" value="Glyco_trans_4-like_N"/>
</dbReference>
<comment type="caution">
    <text evidence="6">The sequence shown here is derived from an EMBL/GenBank/DDBJ whole genome shotgun (WGS) entry which is preliminary data.</text>
</comment>
<protein>
    <submittedName>
        <fullName evidence="6">Glycosyltransferase</fullName>
        <ecNumber evidence="6">2.4.-.-</ecNumber>
    </submittedName>
</protein>
<accession>A0AAW6TRC3</accession>
<keyword evidence="7" id="KW-1185">Reference proteome</keyword>
<proteinExistence type="inferred from homology"/>
<dbReference type="Pfam" id="PF00534">
    <property type="entry name" value="Glycos_transf_1"/>
    <property type="match status" value="1"/>
</dbReference>
<evidence type="ECO:0000259" key="4">
    <source>
        <dbReference type="Pfam" id="PF00534"/>
    </source>
</evidence>
<evidence type="ECO:0000313" key="7">
    <source>
        <dbReference type="Proteomes" id="UP001431776"/>
    </source>
</evidence>
<comment type="similarity">
    <text evidence="1">Belongs to the glycosyltransferase group 1 family. Glycosyltransferase 4 subfamily.</text>
</comment>
<name>A0AAW6TRC3_9BACT</name>
<dbReference type="RefSeq" id="WP_349243629.1">
    <property type="nucleotide sequence ID" value="NZ_JASCXX010000003.1"/>
</dbReference>
<reference evidence="6" key="1">
    <citation type="submission" date="2023-05" db="EMBL/GenBank/DDBJ databases">
        <title>Anaerotaeda fermentans gen. nov., sp. nov., a novel anaerobic planctomycete of the new family within the order Sedimentisphaerales isolated from Taman Peninsula, Russia.</title>
        <authorList>
            <person name="Khomyakova M.A."/>
            <person name="Merkel A.Y."/>
            <person name="Slobodkin A.I."/>
        </authorList>
    </citation>
    <scope>NUCLEOTIDE SEQUENCE</scope>
    <source>
        <strain evidence="6">M17dextr</strain>
    </source>
</reference>
<evidence type="ECO:0000256" key="3">
    <source>
        <dbReference type="ARBA" id="ARBA00022679"/>
    </source>
</evidence>
<dbReference type="AlphaFoldDB" id="A0AAW6TRC3"/>
<evidence type="ECO:0000313" key="6">
    <source>
        <dbReference type="EMBL" id="MDI6448223.1"/>
    </source>
</evidence>
<evidence type="ECO:0000259" key="5">
    <source>
        <dbReference type="Pfam" id="PF13439"/>
    </source>
</evidence>
<dbReference type="Gene3D" id="3.40.50.2000">
    <property type="entry name" value="Glycogen Phosphorylase B"/>
    <property type="match status" value="2"/>
</dbReference>
<feature type="domain" description="Glycosyltransferase subfamily 4-like N-terminal" evidence="5">
    <location>
        <begin position="18"/>
        <end position="183"/>
    </location>
</feature>
<evidence type="ECO:0000256" key="1">
    <source>
        <dbReference type="ARBA" id="ARBA00009481"/>
    </source>
</evidence>
<dbReference type="EC" id="2.4.-.-" evidence="6"/>
<dbReference type="PANTHER" id="PTHR12526:SF640">
    <property type="entry name" value="COLANIC ACID BIOSYNTHESIS GLYCOSYLTRANSFERASE WCAL-RELATED"/>
    <property type="match status" value="1"/>
</dbReference>
<sequence>MQKQVVIHNVMTWVHLTENWLYTQAKYLPDEVESHIVCKSTANLNVFGMRHIHSWSDLPLCRRVLSVFRGLPVLRTHLRQQGAHLLEIARRYDASVVHSHFGYVGWRYMDAVRRAGLGHVVTFYGVDVSRLPQEDPRWKTRYHQLFRKADRVLCEGPHMAGLITQLGCPEQKVEVHHLGIRIDTIPFRPRRRDPAEPLRVLIAASFREKKGIPDALGALGRIRDAVPLEVTIIGDSGSSEEGRREKGRIMAAIEKHRLGSTVRLLGFQPHSTLLEEAYRHHVYLCPSFTTSNGDCEGGAPIGMIEMAGSGMPVVSTRHCDIPEVFGPDGGSLLADERDTDGLARRLLWLAENPEAWDQIIRAARDRVEWQYDAAKQGVRLAGIYRDVAQR</sequence>
<dbReference type="InterPro" id="IPR001296">
    <property type="entry name" value="Glyco_trans_1"/>
</dbReference>
<keyword evidence="3 6" id="KW-0808">Transferase</keyword>
<keyword evidence="2 6" id="KW-0328">Glycosyltransferase</keyword>
<evidence type="ECO:0000256" key="2">
    <source>
        <dbReference type="ARBA" id="ARBA00022676"/>
    </source>
</evidence>
<dbReference type="GO" id="GO:0016757">
    <property type="term" value="F:glycosyltransferase activity"/>
    <property type="evidence" value="ECO:0007669"/>
    <property type="project" value="UniProtKB-KW"/>
</dbReference>
<feature type="domain" description="Glycosyl transferase family 1" evidence="4">
    <location>
        <begin position="193"/>
        <end position="365"/>
    </location>
</feature>
<dbReference type="EMBL" id="JASCXX010000003">
    <property type="protein sequence ID" value="MDI6448223.1"/>
    <property type="molecule type" value="Genomic_DNA"/>
</dbReference>
<dbReference type="PANTHER" id="PTHR12526">
    <property type="entry name" value="GLYCOSYLTRANSFERASE"/>
    <property type="match status" value="1"/>
</dbReference>